<keyword evidence="1" id="KW-0378">Hydrolase</keyword>
<dbReference type="AlphaFoldDB" id="A0A7C5HY79"/>
<reference evidence="1" key="1">
    <citation type="journal article" date="2020" name="mSystems">
        <title>Genome- and Community-Level Interaction Insights into Carbon Utilization and Element Cycling Functions of Hydrothermarchaeota in Hydrothermal Sediment.</title>
        <authorList>
            <person name="Zhou Z."/>
            <person name="Liu Y."/>
            <person name="Xu W."/>
            <person name="Pan J."/>
            <person name="Luo Z.H."/>
            <person name="Li M."/>
        </authorList>
    </citation>
    <scope>NUCLEOTIDE SEQUENCE [LARGE SCALE GENOMIC DNA]</scope>
    <source>
        <strain evidence="1">HyVt-80</strain>
    </source>
</reference>
<feature type="non-terminal residue" evidence="1">
    <location>
        <position position="1"/>
    </location>
</feature>
<comment type="caution">
    <text evidence="1">The sequence shown here is derived from an EMBL/GenBank/DDBJ whole genome shotgun (WGS) entry which is preliminary data.</text>
</comment>
<accession>A0A7C5HY79</accession>
<evidence type="ECO:0000313" key="1">
    <source>
        <dbReference type="EMBL" id="HHF08252.1"/>
    </source>
</evidence>
<dbReference type="EMBL" id="DRTH01000027">
    <property type="protein sequence ID" value="HHF08252.1"/>
    <property type="molecule type" value="Genomic_DNA"/>
</dbReference>
<organism evidence="1">
    <name type="scientific">Kosmotoga arenicorallina</name>
    <dbReference type="NCBI Taxonomy" id="688066"/>
    <lineage>
        <taxon>Bacteria</taxon>
        <taxon>Thermotogati</taxon>
        <taxon>Thermotogota</taxon>
        <taxon>Thermotogae</taxon>
        <taxon>Kosmotogales</taxon>
        <taxon>Kosmotogaceae</taxon>
        <taxon>Kosmotoga</taxon>
    </lineage>
</organism>
<protein>
    <submittedName>
        <fullName evidence="1">Cysteine hydrolase</fullName>
    </submittedName>
</protein>
<proteinExistence type="predicted"/>
<gene>
    <name evidence="1" type="ORF">ENL26_00570</name>
</gene>
<dbReference type="GO" id="GO:0016787">
    <property type="term" value="F:hydrolase activity"/>
    <property type="evidence" value="ECO:0007669"/>
    <property type="project" value="UniProtKB-KW"/>
</dbReference>
<sequence>ILHENGTASYDEELHKFALREMKEVLGVEIL</sequence>
<dbReference type="Proteomes" id="UP000886129">
    <property type="component" value="Unassembled WGS sequence"/>
</dbReference>
<name>A0A7C5HY79_9BACT</name>